<dbReference type="RefSeq" id="WP_006076436.1">
    <property type="nucleotide sequence ID" value="NZ_AOMD01000011.1"/>
</dbReference>
<evidence type="ECO:0000313" key="3">
    <source>
        <dbReference type="Proteomes" id="UP000011669"/>
    </source>
</evidence>
<gene>
    <name evidence="2" type="ORF">C449_03069</name>
</gene>
<evidence type="ECO:0000313" key="2">
    <source>
        <dbReference type="EMBL" id="EMA46980.1"/>
    </source>
</evidence>
<sequence>MERGTEREREAVREAWDAIAARRARTDALLLGGVLVGSGLLIVAFALLVPLELCVHGAGIDGSICTTQQLSREAMLLALIVGSIMTGGGGHMFWQNLHHPS</sequence>
<keyword evidence="1" id="KW-0472">Membrane</keyword>
<feature type="transmembrane region" description="Helical" evidence="1">
    <location>
        <begin position="28"/>
        <end position="49"/>
    </location>
</feature>
<comment type="caution">
    <text evidence="2">The sequence shown here is derived from an EMBL/GenBank/DDBJ whole genome shotgun (WGS) entry which is preliminary data.</text>
</comment>
<dbReference type="STRING" id="1227455.C449_03069"/>
<keyword evidence="1" id="KW-1133">Transmembrane helix</keyword>
<dbReference type="PATRIC" id="fig|1227455.4.peg.625"/>
<accession>M0MRA0</accession>
<proteinExistence type="predicted"/>
<dbReference type="InParanoid" id="M0MRA0"/>
<keyword evidence="1" id="KW-0812">Transmembrane</keyword>
<protein>
    <submittedName>
        <fullName evidence="2">Uncharacterized protein</fullName>
    </submittedName>
</protein>
<dbReference type="Proteomes" id="UP000011669">
    <property type="component" value="Unassembled WGS sequence"/>
</dbReference>
<reference evidence="2 3" key="1">
    <citation type="journal article" date="2014" name="PLoS Genet.">
        <title>Phylogenetically driven sequencing of extremely halophilic archaea reveals strategies for static and dynamic osmo-response.</title>
        <authorList>
            <person name="Becker E.A."/>
            <person name="Seitzer P.M."/>
            <person name="Tritt A."/>
            <person name="Larsen D."/>
            <person name="Krusor M."/>
            <person name="Yao A.I."/>
            <person name="Wu D."/>
            <person name="Madern D."/>
            <person name="Eisen J.A."/>
            <person name="Darling A.E."/>
            <person name="Facciotti M.T."/>
        </authorList>
    </citation>
    <scope>NUCLEOTIDE SEQUENCE [LARGE SCALE GENOMIC DNA]</scope>
    <source>
        <strain evidence="2 3">DSM 5350</strain>
    </source>
</reference>
<dbReference type="AlphaFoldDB" id="M0MRA0"/>
<keyword evidence="3" id="KW-1185">Reference proteome</keyword>
<feature type="transmembrane region" description="Helical" evidence="1">
    <location>
        <begin position="74"/>
        <end position="94"/>
    </location>
</feature>
<evidence type="ECO:0000256" key="1">
    <source>
        <dbReference type="SAM" id="Phobius"/>
    </source>
</evidence>
<dbReference type="OrthoDB" id="378872at2157"/>
<name>M0MRA0_9EURY</name>
<dbReference type="EMBL" id="AOMD01000011">
    <property type="protein sequence ID" value="EMA46980.1"/>
    <property type="molecule type" value="Genomic_DNA"/>
</dbReference>
<organism evidence="2 3">
    <name type="scientific">Halococcus saccharolyticus DSM 5350</name>
    <dbReference type="NCBI Taxonomy" id="1227455"/>
    <lineage>
        <taxon>Archaea</taxon>
        <taxon>Methanobacteriati</taxon>
        <taxon>Methanobacteriota</taxon>
        <taxon>Stenosarchaea group</taxon>
        <taxon>Halobacteria</taxon>
        <taxon>Halobacteriales</taxon>
        <taxon>Halococcaceae</taxon>
        <taxon>Halococcus</taxon>
    </lineage>
</organism>